<keyword evidence="4" id="KW-1185">Reference proteome</keyword>
<comment type="caution">
    <text evidence="3">The sequence shown here is derived from an EMBL/GenBank/DDBJ whole genome shotgun (WGS) entry which is preliminary data.</text>
</comment>
<dbReference type="InterPro" id="IPR058488">
    <property type="entry name" value="DUF8175"/>
</dbReference>
<sequence>MTNPAHHTPARRSRTVLLTVVPVAALVTGAALGRWVFPTESPAGGDSGPVTGTAPAGGIVAAPHGPAKFTHGVPSGYTRDRAGAATAGVNAVQLVNNLAHGQASPEIASTTWPASTADEGTRQALATRSGSADQTSKIPATTRVTAYADSSASVEVWVVAVGSGDAVGGGTNTAARWSTHTIQLRWENGDWKVAGLRANSGPQPGDTGATPVTEPLTNGLYTYYIN</sequence>
<feature type="compositionally biased region" description="Polar residues" evidence="1">
    <location>
        <begin position="124"/>
        <end position="136"/>
    </location>
</feature>
<accession>A0A229RC56</accession>
<evidence type="ECO:0000259" key="2">
    <source>
        <dbReference type="Pfam" id="PF26526"/>
    </source>
</evidence>
<reference evidence="3 4" key="1">
    <citation type="submission" date="2017-07" db="EMBL/GenBank/DDBJ databases">
        <title>Amycolatopsis thailandensis Genome sequencing and assembly.</title>
        <authorList>
            <person name="Kaur N."/>
            <person name="Mayilraj S."/>
        </authorList>
    </citation>
    <scope>NUCLEOTIDE SEQUENCE [LARGE SCALE GENOMIC DNA]</scope>
    <source>
        <strain evidence="3 4">JCM 16380</strain>
    </source>
</reference>
<proteinExistence type="predicted"/>
<dbReference type="Pfam" id="PF26526">
    <property type="entry name" value="DUF8175"/>
    <property type="match status" value="1"/>
</dbReference>
<name>A0A229RC56_9PSEU</name>
<feature type="domain" description="DUF8175" evidence="2">
    <location>
        <begin position="62"/>
        <end position="200"/>
    </location>
</feature>
<evidence type="ECO:0000313" key="3">
    <source>
        <dbReference type="EMBL" id="OXM44250.1"/>
    </source>
</evidence>
<gene>
    <name evidence="3" type="ORF">CFP71_40570</name>
</gene>
<dbReference type="RefSeq" id="WP_093939202.1">
    <property type="nucleotide sequence ID" value="NZ_NMQT01000190.1"/>
</dbReference>
<feature type="region of interest" description="Disordered" evidence="1">
    <location>
        <begin position="106"/>
        <end position="136"/>
    </location>
</feature>
<evidence type="ECO:0000256" key="1">
    <source>
        <dbReference type="SAM" id="MobiDB-lite"/>
    </source>
</evidence>
<dbReference type="AlphaFoldDB" id="A0A229RC56"/>
<organism evidence="3 4">
    <name type="scientific">Amycolatopsis thailandensis</name>
    <dbReference type="NCBI Taxonomy" id="589330"/>
    <lineage>
        <taxon>Bacteria</taxon>
        <taxon>Bacillati</taxon>
        <taxon>Actinomycetota</taxon>
        <taxon>Actinomycetes</taxon>
        <taxon>Pseudonocardiales</taxon>
        <taxon>Pseudonocardiaceae</taxon>
        <taxon>Amycolatopsis</taxon>
    </lineage>
</organism>
<dbReference type="EMBL" id="NMQT01000190">
    <property type="protein sequence ID" value="OXM44250.1"/>
    <property type="molecule type" value="Genomic_DNA"/>
</dbReference>
<dbReference type="OrthoDB" id="3209305at2"/>
<protein>
    <recommendedName>
        <fullName evidence="2">DUF8175 domain-containing protein</fullName>
    </recommendedName>
</protein>
<dbReference type="Proteomes" id="UP000215223">
    <property type="component" value="Unassembled WGS sequence"/>
</dbReference>
<evidence type="ECO:0000313" key="4">
    <source>
        <dbReference type="Proteomes" id="UP000215223"/>
    </source>
</evidence>